<dbReference type="EMBL" id="JMCG01000002">
    <property type="protein sequence ID" value="KGK09303.1"/>
    <property type="molecule type" value="Genomic_DNA"/>
</dbReference>
<dbReference type="Gene3D" id="2.60.120.200">
    <property type="match status" value="2"/>
</dbReference>
<dbReference type="InterPro" id="IPR046524">
    <property type="entry name" value="DUF6701"/>
</dbReference>
<name>A0A099LMA2_9VIBR</name>
<keyword evidence="1 3" id="KW-0732">Signal</keyword>
<evidence type="ECO:0000256" key="3">
    <source>
        <dbReference type="SAM" id="SignalP"/>
    </source>
</evidence>
<evidence type="ECO:0000259" key="4">
    <source>
        <dbReference type="SMART" id="SM00560"/>
    </source>
</evidence>
<keyword evidence="2" id="KW-1015">Disulfide bond</keyword>
<dbReference type="Pfam" id="PF20419">
    <property type="entry name" value="DUF6701"/>
    <property type="match status" value="1"/>
</dbReference>
<dbReference type="SUPFAM" id="SSF49899">
    <property type="entry name" value="Concanavalin A-like lectins/glucanases"/>
    <property type="match status" value="2"/>
</dbReference>
<dbReference type="InterPro" id="IPR013320">
    <property type="entry name" value="ConA-like_dom_sf"/>
</dbReference>
<sequence length="1563" mass="165587">MGRIAFALLVLLASFPSVARDYQLSSSATNADLPTCSSNNWQQTVAGGIRTYHCANGSVSLSSGDNITATSQAILSADAGFSLAGSNTIGSATTVVDLVSSYGSTTWQGNGNRLFGNYQAANTPVTLNNVDIQGAVTTGGAIAIQGGSVSGDVRSNNHGIRLENTNVQGAVFAIGNILVDGSSVSGSIETPNNALTITDSTITGSLTANGDIIVTRSDVSGNITTPNNALTVTDSTITGSLTANGDIIVTRSDVSGNITTPNNSVTMNDANVVGSVSANGNVVIDNTSVTGNLTSTNNQVTLNNGSYVLGDVTAGQPNWGIVNINGGSVVEGNCLYNTVPANACGASVLPSAVALYHLEEQVWDGSASEVLDVSGNGLHGRTVNGAVTAIATPALPTLNNLGTCGYGVFNKSSNQYLEVPHSQLFNLEETLTVSAWIHPNDYPTGNDLMSIVSKDGNYEFHLDSSGRVFWYWEIQGAGYHVLTSTKPIPKDKWSHITIRYDLNRSIQQQAIFINGQLDSSDNISSRLRTNNRPLQIGQDQNFAGRAFDGFIDEVQIFSQALSNAQILQLYRQRHPCGSGPTLQCFNDDFQSQPLDQQWRVFSSSGSFTPSTVIVNGNNSRLRLTEAAQNQATASTFQRIFPAANNRVEVEFDYFAYGGNGADGVAIVFSDASVTPQVGAFGGPLGYGYKVNEQKPGFAGGWLGIGLDEYGNYSIEGGGNGPGRRKQSVALRGSGSGYSGYNYLAGTCNNGTINTNGDCLSPDIDDNDGNLLHRYRIVIDSTQAGTSFVTVSRRVGSGSWVDLIESINILNLSGQSAVPQELLLSITGSTGSSTNNHEIDNFEVCALNSRPVGEQINHFRISLPAQGLTCAASNVSVTACADENCNNLFTDPVIAYLTPNSLPSATGGWVNGSTISFSNGVGNTQLRRNSAGNITVDVSGSVPTSVSFNNTLCSLNGNAGPFLASNCTVNFVDSGFILDVPDAYANKPVPASLSAVRKDNVTEKCTPTFASVTKSVKFWSDYVSPSVGQINNAAQARINTTNIATSEESSKAIVLNFDAQGTANFTLNYPEAGQLELNAKLQATDDDQDLVMHGSAQFVRVPRALVVTAKNGANLGACTTQDINCDVFAKAGESFDLDIRGVAWQSDADSNFADNPVTQNYQHAAIVLDHSLIAPVSDSEGVLGRASHNHLSTNGGVSTAAQSISEVGVFSFSASAPKTYLGLNLTDSGLEIADGSTGSIGRFIPYYLHLEGNIPSFSQACSTFTYLGQAMKFDRLPEISVAGRFYDELGANGEGETENYKIGSWWRYSNPWLYRNFSAQSSGFNITDTETPGLLSPQEGFAWPGSVVIDASNFIARLENAQIRYDKPYAPVEPIAEGVILQLSIDDTKDLDGVCYQTSSESGCIGYDFPSSESQNQLWGRLLIHDTYGPETNPLSQTVEAQYFSGGIFRTNSDDSCSDLGSVNHFTFDSTDFTVLKSGTATPPEVKATLAPSLLSSGVANIDLSAPGAGNTGTIVSRYDLSTLLPWLRVDEDGNNSFEDSVSGRVQFGLYRGSDRVIWWRESN</sequence>
<keyword evidence="6" id="KW-1185">Reference proteome</keyword>
<dbReference type="InterPro" id="IPR006558">
    <property type="entry name" value="LamG-like"/>
</dbReference>
<dbReference type="PANTHER" id="PTHR42535">
    <property type="entry name" value="OOKINETE PROTEIN, PUTATIVE-RELATED"/>
    <property type="match status" value="1"/>
</dbReference>
<protein>
    <submittedName>
        <fullName evidence="5">MSHA biogenesis protein MshQ</fullName>
    </submittedName>
</protein>
<proteinExistence type="predicted"/>
<evidence type="ECO:0000313" key="6">
    <source>
        <dbReference type="Proteomes" id="UP000029994"/>
    </source>
</evidence>
<accession>A0A099LMA2</accession>
<comment type="caution">
    <text evidence="5">The sequence shown here is derived from an EMBL/GenBank/DDBJ whole genome shotgun (WGS) entry which is preliminary data.</text>
</comment>
<dbReference type="STRING" id="29495.EA26_19085"/>
<evidence type="ECO:0000256" key="1">
    <source>
        <dbReference type="ARBA" id="ARBA00022729"/>
    </source>
</evidence>
<feature type="domain" description="LamG-like jellyroll fold" evidence="4">
    <location>
        <begin position="429"/>
        <end position="564"/>
    </location>
</feature>
<evidence type="ECO:0000256" key="2">
    <source>
        <dbReference type="ARBA" id="ARBA00023157"/>
    </source>
</evidence>
<dbReference type="Proteomes" id="UP000029994">
    <property type="component" value="Unassembled WGS sequence"/>
</dbReference>
<dbReference type="SMART" id="SM00560">
    <property type="entry name" value="LamGL"/>
    <property type="match status" value="1"/>
</dbReference>
<feature type="signal peptide" evidence="3">
    <location>
        <begin position="1"/>
        <end position="19"/>
    </location>
</feature>
<dbReference type="Pfam" id="PF13385">
    <property type="entry name" value="Laminin_G_3"/>
    <property type="match status" value="1"/>
</dbReference>
<dbReference type="eggNOG" id="COG3210">
    <property type="taxonomic scope" value="Bacteria"/>
</dbReference>
<dbReference type="RefSeq" id="WP_039430585.1">
    <property type="nucleotide sequence ID" value="NZ_CP061845.1"/>
</dbReference>
<evidence type="ECO:0000313" key="5">
    <source>
        <dbReference type="EMBL" id="KGK09303.1"/>
    </source>
</evidence>
<dbReference type="PANTHER" id="PTHR42535:SF2">
    <property type="entry name" value="CHROMOSOME UNDETERMINED SCAFFOLD_146, WHOLE GENOME SHOTGUN SEQUENCE"/>
    <property type="match status" value="1"/>
</dbReference>
<gene>
    <name evidence="5" type="ORF">EA26_19085</name>
</gene>
<feature type="chain" id="PRO_5001950610" evidence="3">
    <location>
        <begin position="20"/>
        <end position="1563"/>
    </location>
</feature>
<dbReference type="GeneID" id="43685184"/>
<organism evidence="5 6">
    <name type="scientific">Vibrio navarrensis</name>
    <dbReference type="NCBI Taxonomy" id="29495"/>
    <lineage>
        <taxon>Bacteria</taxon>
        <taxon>Pseudomonadati</taxon>
        <taxon>Pseudomonadota</taxon>
        <taxon>Gammaproteobacteria</taxon>
        <taxon>Vibrionales</taxon>
        <taxon>Vibrionaceae</taxon>
        <taxon>Vibrio</taxon>
    </lineage>
</organism>
<reference evidence="5 6" key="1">
    <citation type="submission" date="2014-04" db="EMBL/GenBank/DDBJ databases">
        <title>Genome sequencing of Vibrio navarrensis strains.</title>
        <authorList>
            <person name="Gladney L.M."/>
            <person name="Katz L.S."/>
            <person name="Marino-Ramirez L."/>
            <person name="Jordan I.K."/>
        </authorList>
    </citation>
    <scope>NUCLEOTIDE SEQUENCE [LARGE SCALE GENOMIC DNA]</scope>
    <source>
        <strain evidence="5 6">ATCC 51183</strain>
    </source>
</reference>